<accession>A0A0A9FRN4</accession>
<proteinExistence type="predicted"/>
<dbReference type="AlphaFoldDB" id="A0A0A9FRN4"/>
<dbReference type="EMBL" id="GBRH01182954">
    <property type="protein sequence ID" value="JAE14942.1"/>
    <property type="molecule type" value="Transcribed_RNA"/>
</dbReference>
<evidence type="ECO:0000313" key="1">
    <source>
        <dbReference type="EMBL" id="JAE14942.1"/>
    </source>
</evidence>
<reference evidence="1" key="1">
    <citation type="submission" date="2014-09" db="EMBL/GenBank/DDBJ databases">
        <authorList>
            <person name="Magalhaes I.L.F."/>
            <person name="Oliveira U."/>
            <person name="Santos F.R."/>
            <person name="Vidigal T.H.D.A."/>
            <person name="Brescovit A.D."/>
            <person name="Santos A.J."/>
        </authorList>
    </citation>
    <scope>NUCLEOTIDE SEQUENCE</scope>
    <source>
        <tissue evidence="1">Shoot tissue taken approximately 20 cm above the soil surface</tissue>
    </source>
</reference>
<organism evidence="1">
    <name type="scientific">Arundo donax</name>
    <name type="common">Giant reed</name>
    <name type="synonym">Donax arundinaceus</name>
    <dbReference type="NCBI Taxonomy" id="35708"/>
    <lineage>
        <taxon>Eukaryota</taxon>
        <taxon>Viridiplantae</taxon>
        <taxon>Streptophyta</taxon>
        <taxon>Embryophyta</taxon>
        <taxon>Tracheophyta</taxon>
        <taxon>Spermatophyta</taxon>
        <taxon>Magnoliopsida</taxon>
        <taxon>Liliopsida</taxon>
        <taxon>Poales</taxon>
        <taxon>Poaceae</taxon>
        <taxon>PACMAD clade</taxon>
        <taxon>Arundinoideae</taxon>
        <taxon>Arundineae</taxon>
        <taxon>Arundo</taxon>
    </lineage>
</organism>
<protein>
    <submittedName>
        <fullName evidence="1">Uncharacterized protein</fullName>
    </submittedName>
</protein>
<sequence length="41" mass="4984">MMIQDYNLRNDRYSFPRRCLLLLIMQKRATILLKIAVVLLF</sequence>
<name>A0A0A9FRN4_ARUDO</name>
<reference evidence="1" key="2">
    <citation type="journal article" date="2015" name="Data Brief">
        <title>Shoot transcriptome of the giant reed, Arundo donax.</title>
        <authorList>
            <person name="Barrero R.A."/>
            <person name="Guerrero F.D."/>
            <person name="Moolhuijzen P."/>
            <person name="Goolsby J.A."/>
            <person name="Tidwell J."/>
            <person name="Bellgard S.E."/>
            <person name="Bellgard M.I."/>
        </authorList>
    </citation>
    <scope>NUCLEOTIDE SEQUENCE</scope>
    <source>
        <tissue evidence="1">Shoot tissue taken approximately 20 cm above the soil surface</tissue>
    </source>
</reference>